<gene>
    <name evidence="2" type="ORF">TWF506_004342</name>
</gene>
<reference evidence="2 3" key="1">
    <citation type="submission" date="2019-10" db="EMBL/GenBank/DDBJ databases">
        <authorList>
            <person name="Palmer J.M."/>
        </authorList>
    </citation>
    <scope>NUCLEOTIDE SEQUENCE [LARGE SCALE GENOMIC DNA]</scope>
    <source>
        <strain evidence="2 3">TWF506</strain>
    </source>
</reference>
<evidence type="ECO:0000256" key="1">
    <source>
        <dbReference type="SAM" id="MobiDB-lite"/>
    </source>
</evidence>
<name>A0AAN8RTH0_9PEZI</name>
<dbReference type="EMBL" id="JAVHJM010000014">
    <property type="protein sequence ID" value="KAK6498101.1"/>
    <property type="molecule type" value="Genomic_DNA"/>
</dbReference>
<keyword evidence="3" id="KW-1185">Reference proteome</keyword>
<dbReference type="AlphaFoldDB" id="A0AAN8RTH0"/>
<comment type="caution">
    <text evidence="2">The sequence shown here is derived from an EMBL/GenBank/DDBJ whole genome shotgun (WGS) entry which is preliminary data.</text>
</comment>
<feature type="region of interest" description="Disordered" evidence="1">
    <location>
        <begin position="108"/>
        <end position="127"/>
    </location>
</feature>
<proteinExistence type="predicted"/>
<dbReference type="Proteomes" id="UP001307849">
    <property type="component" value="Unassembled WGS sequence"/>
</dbReference>
<accession>A0AAN8RTH0</accession>
<evidence type="ECO:0000313" key="3">
    <source>
        <dbReference type="Proteomes" id="UP001307849"/>
    </source>
</evidence>
<evidence type="ECO:0000313" key="2">
    <source>
        <dbReference type="EMBL" id="KAK6498101.1"/>
    </source>
</evidence>
<organism evidence="2 3">
    <name type="scientific">Arthrobotrys conoides</name>
    <dbReference type="NCBI Taxonomy" id="74498"/>
    <lineage>
        <taxon>Eukaryota</taxon>
        <taxon>Fungi</taxon>
        <taxon>Dikarya</taxon>
        <taxon>Ascomycota</taxon>
        <taxon>Pezizomycotina</taxon>
        <taxon>Orbiliomycetes</taxon>
        <taxon>Orbiliales</taxon>
        <taxon>Orbiliaceae</taxon>
        <taxon>Arthrobotrys</taxon>
    </lineage>
</organism>
<protein>
    <submittedName>
        <fullName evidence="2">Uncharacterized protein</fullName>
    </submittedName>
</protein>
<sequence>MYEIVARKIILDQLPLSIPCDTDYPVTVQISCQDIEIGSTQPQSGFIPLVRFEVASGAEWSQRADPGQDGEPGNPGYAGGRLRLAVAGNWVFQGAADRVSGISIQYRGGNGSNGQSGSQTYRDNDFNDSDVEWVRGKAARGGDAGVPGTIADSEVLALTNHWPLGWKFSIDTGKPGTDNEFGKRGQAGKGEYRNLKMRAGGVNAVADKIGPGGMECDRSMGTFWMAKADLQQITTKDEILRQIGAMDWRYASPSSIALVV</sequence>